<feature type="domain" description="PpiC" evidence="2">
    <location>
        <begin position="245"/>
        <end position="344"/>
    </location>
</feature>
<dbReference type="PANTHER" id="PTHR47245">
    <property type="entry name" value="PEPTIDYLPROLYL ISOMERASE"/>
    <property type="match status" value="1"/>
</dbReference>
<reference evidence="4" key="1">
    <citation type="submission" date="2016-10" db="EMBL/GenBank/DDBJ databases">
        <authorList>
            <person name="Varghese N."/>
            <person name="Submissions S."/>
        </authorList>
    </citation>
    <scope>NUCLEOTIDE SEQUENCE [LARGE SCALE GENOMIC DNA]</scope>
    <source>
        <strain evidence="4">DSM 26348</strain>
    </source>
</reference>
<sequence length="403" mass="45054">MSLFRRTFVLTIALAGGCANKSYNVANPVLGPPPPRIARAQLDDSEDPAQVAENTEPSEIQQASHNAEVALSSTDVVARINGKPLLAGDILEQYGAKLKEYDAQLSIAVSKGQLSEADKSKYIRKAQEMLIKRDLERMTEQTLMAQAVRAKLKKEQLESVNKQVDKFFEKDVVTNLKQKFDVDSTAELEGLLQDQGTSLETMRRVFADQQLASQYVRTKIGEEPKPSRAELLEVYNKQIEKYSQPMQVKWQQLQVSITPTRDKKEAQAILEKALADVRAGSTFDEVVKKYSDGPLKENGGHWDWTQPASIANTDVKAALEKLKPGEISKIISNATALQVVKVTERREAGSQPLEEVQEDIRQQIIEEWREERVVAVLAEVRANAVVETIFDEAPKTDDEPVVR</sequence>
<evidence type="ECO:0000313" key="3">
    <source>
        <dbReference type="EMBL" id="SFI26818.1"/>
    </source>
</evidence>
<evidence type="ECO:0000256" key="1">
    <source>
        <dbReference type="PROSITE-ProRule" id="PRU00278"/>
    </source>
</evidence>
<keyword evidence="1 3" id="KW-0413">Isomerase</keyword>
<dbReference type="Gene3D" id="3.10.50.40">
    <property type="match status" value="1"/>
</dbReference>
<dbReference type="STRING" id="1576369.SAMN05421753_107125"/>
<dbReference type="InterPro" id="IPR046357">
    <property type="entry name" value="PPIase_dom_sf"/>
</dbReference>
<keyword evidence="1" id="KW-0697">Rotamase</keyword>
<protein>
    <submittedName>
        <fullName evidence="3">Parvulin-like peptidyl-prolyl isomerase</fullName>
    </submittedName>
</protein>
<dbReference type="GO" id="GO:0003755">
    <property type="term" value="F:peptidyl-prolyl cis-trans isomerase activity"/>
    <property type="evidence" value="ECO:0007669"/>
    <property type="project" value="UniProtKB-KW"/>
</dbReference>
<evidence type="ECO:0000259" key="2">
    <source>
        <dbReference type="PROSITE" id="PS50198"/>
    </source>
</evidence>
<dbReference type="InterPro" id="IPR027304">
    <property type="entry name" value="Trigger_fact/SurA_dom_sf"/>
</dbReference>
<dbReference type="PANTHER" id="PTHR47245:SF2">
    <property type="entry name" value="PEPTIDYL-PROLYL CIS-TRANS ISOMERASE HP_0175-RELATED"/>
    <property type="match status" value="1"/>
</dbReference>
<dbReference type="AlphaFoldDB" id="A0A1I3GTI2"/>
<dbReference type="PROSITE" id="PS51257">
    <property type="entry name" value="PROKAR_LIPOPROTEIN"/>
    <property type="match status" value="1"/>
</dbReference>
<accession>A0A1I3GTI2</accession>
<dbReference type="Proteomes" id="UP000199518">
    <property type="component" value="Unassembled WGS sequence"/>
</dbReference>
<dbReference type="PROSITE" id="PS50198">
    <property type="entry name" value="PPIC_PPIASE_2"/>
    <property type="match status" value="1"/>
</dbReference>
<keyword evidence="4" id="KW-1185">Reference proteome</keyword>
<proteinExistence type="predicted"/>
<dbReference type="InterPro" id="IPR000297">
    <property type="entry name" value="PPIase_PpiC"/>
</dbReference>
<dbReference type="SUPFAM" id="SSF54534">
    <property type="entry name" value="FKBP-like"/>
    <property type="match status" value="1"/>
</dbReference>
<gene>
    <name evidence="3" type="ORF">SAMN05421753_107125</name>
</gene>
<name>A0A1I3GTI2_9PLAN</name>
<dbReference type="RefSeq" id="WP_092049953.1">
    <property type="nucleotide sequence ID" value="NZ_FOQD01000007.1"/>
</dbReference>
<dbReference type="Pfam" id="PF13145">
    <property type="entry name" value="Rotamase_2"/>
    <property type="match status" value="1"/>
</dbReference>
<dbReference type="InterPro" id="IPR050245">
    <property type="entry name" value="PrsA_foldase"/>
</dbReference>
<evidence type="ECO:0000313" key="4">
    <source>
        <dbReference type="Proteomes" id="UP000199518"/>
    </source>
</evidence>
<dbReference type="EMBL" id="FOQD01000007">
    <property type="protein sequence ID" value="SFI26818.1"/>
    <property type="molecule type" value="Genomic_DNA"/>
</dbReference>
<dbReference type="Gene3D" id="1.10.4030.10">
    <property type="entry name" value="Porin chaperone SurA, peptide-binding domain"/>
    <property type="match status" value="1"/>
</dbReference>
<organism evidence="3 4">
    <name type="scientific">Planctomicrobium piriforme</name>
    <dbReference type="NCBI Taxonomy" id="1576369"/>
    <lineage>
        <taxon>Bacteria</taxon>
        <taxon>Pseudomonadati</taxon>
        <taxon>Planctomycetota</taxon>
        <taxon>Planctomycetia</taxon>
        <taxon>Planctomycetales</taxon>
        <taxon>Planctomycetaceae</taxon>
        <taxon>Planctomicrobium</taxon>
    </lineage>
</organism>
<dbReference type="OrthoDB" id="270355at2"/>
<dbReference type="SUPFAM" id="SSF109998">
    <property type="entry name" value="Triger factor/SurA peptide-binding domain-like"/>
    <property type="match status" value="1"/>
</dbReference>